<feature type="compositionally biased region" description="Polar residues" evidence="1">
    <location>
        <begin position="358"/>
        <end position="371"/>
    </location>
</feature>
<proteinExistence type="predicted"/>
<organism evidence="2 3">
    <name type="scientific">Lithospermum erythrorhizon</name>
    <name type="common">Purple gromwell</name>
    <name type="synonym">Lithospermum officinale var. erythrorhizon</name>
    <dbReference type="NCBI Taxonomy" id="34254"/>
    <lineage>
        <taxon>Eukaryota</taxon>
        <taxon>Viridiplantae</taxon>
        <taxon>Streptophyta</taxon>
        <taxon>Embryophyta</taxon>
        <taxon>Tracheophyta</taxon>
        <taxon>Spermatophyta</taxon>
        <taxon>Magnoliopsida</taxon>
        <taxon>eudicotyledons</taxon>
        <taxon>Gunneridae</taxon>
        <taxon>Pentapetalae</taxon>
        <taxon>asterids</taxon>
        <taxon>lamiids</taxon>
        <taxon>Boraginales</taxon>
        <taxon>Boraginaceae</taxon>
        <taxon>Boraginoideae</taxon>
        <taxon>Lithospermeae</taxon>
        <taxon>Lithospermum</taxon>
    </lineage>
</organism>
<accession>A0AAV3PI67</accession>
<protein>
    <submittedName>
        <fullName evidence="2">Uncharacterized protein</fullName>
    </submittedName>
</protein>
<feature type="region of interest" description="Disordered" evidence="1">
    <location>
        <begin position="63"/>
        <end position="155"/>
    </location>
</feature>
<feature type="compositionally biased region" description="Low complexity" evidence="1">
    <location>
        <begin position="374"/>
        <end position="388"/>
    </location>
</feature>
<reference evidence="2 3" key="1">
    <citation type="submission" date="2024-01" db="EMBL/GenBank/DDBJ databases">
        <title>The complete chloroplast genome sequence of Lithospermum erythrorhizon: insights into the phylogenetic relationship among Boraginaceae species and the maternal lineages of purple gromwells.</title>
        <authorList>
            <person name="Okada T."/>
            <person name="Watanabe K."/>
        </authorList>
    </citation>
    <scope>NUCLEOTIDE SEQUENCE [LARGE SCALE GENOMIC DNA]</scope>
</reference>
<feature type="compositionally biased region" description="Low complexity" evidence="1">
    <location>
        <begin position="222"/>
        <end position="236"/>
    </location>
</feature>
<dbReference type="PANTHER" id="PTHR33673">
    <property type="entry name" value="SUPPRESSOR SRP40-LIKE PROTEIN"/>
    <property type="match status" value="1"/>
</dbReference>
<dbReference type="EMBL" id="BAABME010001786">
    <property type="protein sequence ID" value="GAA0151432.1"/>
    <property type="molecule type" value="Genomic_DNA"/>
</dbReference>
<name>A0AAV3PI67_LITER</name>
<feature type="compositionally biased region" description="Polar residues" evidence="1">
    <location>
        <begin position="203"/>
        <end position="214"/>
    </location>
</feature>
<evidence type="ECO:0000256" key="1">
    <source>
        <dbReference type="SAM" id="MobiDB-lite"/>
    </source>
</evidence>
<keyword evidence="3" id="KW-1185">Reference proteome</keyword>
<feature type="region of interest" description="Disordered" evidence="1">
    <location>
        <begin position="345"/>
        <end position="396"/>
    </location>
</feature>
<gene>
    <name evidence="2" type="ORF">LIER_10154</name>
</gene>
<feature type="region of interest" description="Disordered" evidence="1">
    <location>
        <begin position="289"/>
        <end position="333"/>
    </location>
</feature>
<comment type="caution">
    <text evidence="2">The sequence shown here is derived from an EMBL/GenBank/DDBJ whole genome shotgun (WGS) entry which is preliminary data.</text>
</comment>
<dbReference type="Proteomes" id="UP001454036">
    <property type="component" value="Unassembled WGS sequence"/>
</dbReference>
<feature type="compositionally biased region" description="Basic and acidic residues" evidence="1">
    <location>
        <begin position="419"/>
        <end position="434"/>
    </location>
</feature>
<feature type="compositionally biased region" description="Polar residues" evidence="1">
    <location>
        <begin position="68"/>
        <end position="94"/>
    </location>
</feature>
<sequence>MDPDRGTGTIENTIQSRNADVEASVIRTNQVDINSEVLQTLPTPGYGNAPPVVSNQGETAPYAAASFSPKSPYSGSLHGSNSVNDPGIGLSTNPEGHGVRSITPEPALPDPEGNGVQSVAPAPEPVFPVPEGNGVQTVAPEPVLLDPEGNGVQSVTPEPVSTLDIPAEASAWSMVSASPRSGPGYLIHDSMFTEDVDWRNPDRTSVSSPPTQTMVHEEGYDPSRIPSSVFSSKPSSQMDWSTASNESLFSIYMGNSFSGYQGIFKSGEFGMIEGMYTPQNPFESFEAKANEGSNFSPKLPTLQETSHEQEIQPSANIKDDITIQKGPSNSSHEYKIYLEESMAPSSISAPKGGASPFEGTSSIQNRLSNDSAKNRLSNESSKSSGSKNRLSDESVRSGSSFAFPVLVNDVSKASSFSVKLEKKQEPKTKHRPEPPEPATTQAPPRGRGCLSCLPGWLRCC</sequence>
<evidence type="ECO:0000313" key="3">
    <source>
        <dbReference type="Proteomes" id="UP001454036"/>
    </source>
</evidence>
<dbReference type="PANTHER" id="PTHR33673:SF36">
    <property type="entry name" value="MYB-LIKE PROTEIN Q"/>
    <property type="match status" value="1"/>
</dbReference>
<evidence type="ECO:0000313" key="2">
    <source>
        <dbReference type="EMBL" id="GAA0151432.1"/>
    </source>
</evidence>
<feature type="region of interest" description="Disordered" evidence="1">
    <location>
        <begin position="198"/>
        <end position="236"/>
    </location>
</feature>
<dbReference type="AlphaFoldDB" id="A0AAV3PI67"/>
<feature type="region of interest" description="Disordered" evidence="1">
    <location>
        <begin position="415"/>
        <end position="448"/>
    </location>
</feature>